<dbReference type="SUPFAM" id="SSF52540">
    <property type="entry name" value="P-loop containing nucleoside triphosphate hydrolases"/>
    <property type="match status" value="1"/>
</dbReference>
<accession>A0A4S4AXW5</accession>
<dbReference type="GO" id="GO:0016787">
    <property type="term" value="F:hydrolase activity"/>
    <property type="evidence" value="ECO:0007669"/>
    <property type="project" value="UniProtKB-KW"/>
</dbReference>
<dbReference type="InterPro" id="IPR041677">
    <property type="entry name" value="DNA2/NAM7_AAA_11"/>
</dbReference>
<evidence type="ECO:0000259" key="8">
    <source>
        <dbReference type="Pfam" id="PF13087"/>
    </source>
</evidence>
<keyword evidence="2" id="KW-0547">Nucleotide-binding</keyword>
<dbReference type="Pfam" id="PF13087">
    <property type="entry name" value="AAA_12"/>
    <property type="match status" value="1"/>
</dbReference>
<keyword evidence="5" id="KW-0067">ATP-binding</keyword>
<dbReference type="Pfam" id="PF13086">
    <property type="entry name" value="AAA_11"/>
    <property type="match status" value="2"/>
</dbReference>
<evidence type="ECO:0000256" key="3">
    <source>
        <dbReference type="ARBA" id="ARBA00022801"/>
    </source>
</evidence>
<feature type="domain" description="DNA2/NAM7 helicase-like C-terminal" evidence="8">
    <location>
        <begin position="897"/>
        <end position="1104"/>
    </location>
</feature>
<evidence type="ECO:0000259" key="7">
    <source>
        <dbReference type="Pfam" id="PF13086"/>
    </source>
</evidence>
<reference evidence="9 10" key="1">
    <citation type="submission" date="2019-04" db="EMBL/GenBank/DDBJ databases">
        <title>Azoarcus nasutitermitis sp. nov. isolated from termite nest.</title>
        <authorList>
            <person name="Lin S.-Y."/>
            <person name="Hameed A."/>
            <person name="Hsu Y.-H."/>
            <person name="Young C.-C."/>
        </authorList>
    </citation>
    <scope>NUCLEOTIDE SEQUENCE [LARGE SCALE GENOMIC DNA]</scope>
    <source>
        <strain evidence="9 10">CC-YHH838</strain>
    </source>
</reference>
<organism evidence="9 10">
    <name type="scientific">Pseudothauera nasutitermitis</name>
    <dbReference type="NCBI Taxonomy" id="2565930"/>
    <lineage>
        <taxon>Bacteria</taxon>
        <taxon>Pseudomonadati</taxon>
        <taxon>Pseudomonadota</taxon>
        <taxon>Betaproteobacteria</taxon>
        <taxon>Rhodocyclales</taxon>
        <taxon>Zoogloeaceae</taxon>
        <taxon>Pseudothauera</taxon>
    </lineage>
</organism>
<dbReference type="CDD" id="cd18808">
    <property type="entry name" value="SF1_C_Upf1"/>
    <property type="match status" value="1"/>
</dbReference>
<keyword evidence="10" id="KW-1185">Reference proteome</keyword>
<protein>
    <submittedName>
        <fullName evidence="9">Uncharacterized protein</fullName>
    </submittedName>
</protein>
<dbReference type="Proteomes" id="UP000308430">
    <property type="component" value="Unassembled WGS sequence"/>
</dbReference>
<evidence type="ECO:0000313" key="10">
    <source>
        <dbReference type="Proteomes" id="UP000308430"/>
    </source>
</evidence>
<comment type="caution">
    <text evidence="9">The sequence shown here is derived from an EMBL/GenBank/DDBJ whole genome shotgun (WGS) entry which is preliminary data.</text>
</comment>
<dbReference type="AlphaFoldDB" id="A0A4S4AXW5"/>
<dbReference type="InterPro" id="IPR050534">
    <property type="entry name" value="Coronavir_polyprotein_1ab"/>
</dbReference>
<evidence type="ECO:0000256" key="2">
    <source>
        <dbReference type="ARBA" id="ARBA00022741"/>
    </source>
</evidence>
<feature type="domain" description="DNA2/NAM7 helicase helicase" evidence="7">
    <location>
        <begin position="665"/>
        <end position="768"/>
    </location>
</feature>
<evidence type="ECO:0000256" key="6">
    <source>
        <dbReference type="SAM" id="MobiDB-lite"/>
    </source>
</evidence>
<dbReference type="GO" id="GO:0005524">
    <property type="term" value="F:ATP binding"/>
    <property type="evidence" value="ECO:0007669"/>
    <property type="project" value="UniProtKB-KW"/>
</dbReference>
<dbReference type="InterPro" id="IPR041679">
    <property type="entry name" value="DNA2/NAM7-like_C"/>
</dbReference>
<name>A0A4S4AXW5_9RHOO</name>
<evidence type="ECO:0000313" key="9">
    <source>
        <dbReference type="EMBL" id="THF64955.1"/>
    </source>
</evidence>
<evidence type="ECO:0000256" key="4">
    <source>
        <dbReference type="ARBA" id="ARBA00022806"/>
    </source>
</evidence>
<keyword evidence="3" id="KW-0378">Hydrolase</keyword>
<dbReference type="PANTHER" id="PTHR43788:SF8">
    <property type="entry name" value="DNA-BINDING PROTEIN SMUBP-2"/>
    <property type="match status" value="1"/>
</dbReference>
<keyword evidence="4" id="KW-0347">Helicase</keyword>
<comment type="similarity">
    <text evidence="1">Belongs to the DNA2/NAM7 helicase family.</text>
</comment>
<feature type="domain" description="DNA2/NAM7 helicase helicase" evidence="7">
    <location>
        <begin position="802"/>
        <end position="876"/>
    </location>
</feature>
<evidence type="ECO:0000256" key="1">
    <source>
        <dbReference type="ARBA" id="ARBA00007913"/>
    </source>
</evidence>
<sequence>MLPALVAGIVIGASVVAYLYDRMTDEEEALQEELRRRNAELRRRYSASVDDDRRRQAIKRKQLATEMAATRREYCLRFRERVNTPLQEFQELAVTLKTSLSDPTISSYRRNALRLLQARLEDTGNRLQAYRNYCDWYLKQQEWLSEHGRFETLISFPDPSVRLPEDWYYGGKVAVASVTELDRVRNGYGQMLELLQERVGGDYSDATQRALMLQYPDQEAIPVQLLAQKNPHFFKACILRGALYVEHVLEQLPCTGIVRKAKRHDVFGDGYIVQCYPGFCTVGRQQGLNGGLSAFLPRSESSFPGKRYLPGEKIEVFLHYYDLLLSNGNTTVTQYRESLDVGGKSSASAPVFLHADASKHDLYPLIEEAAQGAVWCLYSCVERQDRFCVTLQIGAWQVEAEAGPGDIQLQLVDTARTSIRSVDLDELPFSVRLIDRRFRDHVFCDALRFQEFLQFCNQQTRYGEDVTGRKAAGEFFSRWSKVTDYLLEENGYETFWLTPDRDPEEGQWDCRCETDLRSDLQRLIEKAFFKPQLFLEERYMSASGERWLRIGELIGLPESLEKGLFRLSHAGIRRPGAYDRYERIETMPLRLRFPLGGELANLGRQREALQAFMNGRLQNPVLQQILIMPAGYVPQPDPVWEARVGQGLEWQDKNWQDPGKAAVAKRIVEEALTESNLYLIQGPPGTGKTTCIVELLYQIFAAAPESRVLVVSQQNTAVDNALDRYLERYPDRRKNVVRMGGDISKVQASLHPNMTETILSDYLTSRQQEYSRSVALHMDARAALVQDWIESVYSPGDDGRPRFDEELTELLVNDYPVVGATCVGMASRRHGTDRLVFDVCIMDEGGRSTVPEMLIPLMRSRKAIIIGDHFQLPPSIAAELREADARETLPFLEETFLKTSFFEQLYTNLPDGCRGMLREQYRMVEPIGDLVADLFYTHQGERRLVNGRVHDRQKFLDPGHPLRWVDVPNGRQTKENGKGPSLLNAEEAKAIRLYLQVALDFLAIRKESLGCEFRKKTVAVITPYGAQKRSIKELLADLAATDARLYEVMSIEVDTVDSFQGSEADVVLYSTVRTYGSISFLLDRQRLNVACSRARENLVFFGASEFLRDQESRSKQSLFSQIVDRATFRPPHKSEASRRDAENSPRDRHRTNV</sequence>
<evidence type="ECO:0000256" key="5">
    <source>
        <dbReference type="ARBA" id="ARBA00022840"/>
    </source>
</evidence>
<dbReference type="EMBL" id="SSOC01000004">
    <property type="protein sequence ID" value="THF64955.1"/>
    <property type="molecule type" value="Genomic_DNA"/>
</dbReference>
<dbReference type="RefSeq" id="WP_136348648.1">
    <property type="nucleotide sequence ID" value="NZ_SSOC01000004.1"/>
</dbReference>
<feature type="region of interest" description="Disordered" evidence="6">
    <location>
        <begin position="1129"/>
        <end position="1153"/>
    </location>
</feature>
<feature type="compositionally biased region" description="Basic and acidic residues" evidence="6">
    <location>
        <begin position="1132"/>
        <end position="1146"/>
    </location>
</feature>
<dbReference type="PANTHER" id="PTHR43788">
    <property type="entry name" value="DNA2/NAM7 HELICASE FAMILY MEMBER"/>
    <property type="match status" value="1"/>
</dbReference>
<gene>
    <name evidence="9" type="ORF">E6C76_13080</name>
</gene>
<dbReference type="OrthoDB" id="9757917at2"/>
<proteinExistence type="inferred from homology"/>
<dbReference type="GO" id="GO:0043139">
    <property type="term" value="F:5'-3' DNA helicase activity"/>
    <property type="evidence" value="ECO:0007669"/>
    <property type="project" value="TreeGrafter"/>
</dbReference>
<dbReference type="Gene3D" id="3.40.50.300">
    <property type="entry name" value="P-loop containing nucleotide triphosphate hydrolases"/>
    <property type="match status" value="2"/>
</dbReference>
<dbReference type="InterPro" id="IPR047187">
    <property type="entry name" value="SF1_C_Upf1"/>
</dbReference>
<dbReference type="InterPro" id="IPR027417">
    <property type="entry name" value="P-loop_NTPase"/>
</dbReference>